<accession>A0A8R7TPP8</accession>
<feature type="compositionally biased region" description="Basic and acidic residues" evidence="1">
    <location>
        <begin position="101"/>
        <end position="131"/>
    </location>
</feature>
<dbReference type="Gramene" id="TuG1812G0200006332.01.T01">
    <property type="protein sequence ID" value="TuG1812G0200006332.01.T01"/>
    <property type="gene ID" value="TuG1812G0200006332.01"/>
</dbReference>
<evidence type="ECO:0000256" key="1">
    <source>
        <dbReference type="SAM" id="MobiDB-lite"/>
    </source>
</evidence>
<sequence>MARLRSENASEGETVRLGEFKVLSCVATIAYEPPKSGKVVENQKLEMICRWEDRMKPTVKLRPARNSEEHSKDRTDLNTPAADVLSEDKEVIPKADAPTEGQKKKEGQKEKAGKGKEKQEDQKNKEVQKKK</sequence>
<dbReference type="Proteomes" id="UP000015106">
    <property type="component" value="Chromosome 2"/>
</dbReference>
<feature type="region of interest" description="Disordered" evidence="1">
    <location>
        <begin position="60"/>
        <end position="131"/>
    </location>
</feature>
<evidence type="ECO:0000313" key="2">
    <source>
        <dbReference type="EnsemblPlants" id="TuG1812G0200006332.01.T01"/>
    </source>
</evidence>
<feature type="compositionally biased region" description="Basic and acidic residues" evidence="1">
    <location>
        <begin position="65"/>
        <end position="76"/>
    </location>
</feature>
<reference evidence="2" key="2">
    <citation type="submission" date="2018-03" db="EMBL/GenBank/DDBJ databases">
        <title>The Triticum urartu genome reveals the dynamic nature of wheat genome evolution.</title>
        <authorList>
            <person name="Ling H."/>
            <person name="Ma B."/>
            <person name="Shi X."/>
            <person name="Liu H."/>
            <person name="Dong L."/>
            <person name="Sun H."/>
            <person name="Cao Y."/>
            <person name="Gao Q."/>
            <person name="Zheng S."/>
            <person name="Li Y."/>
            <person name="Yu Y."/>
            <person name="Du H."/>
            <person name="Qi M."/>
            <person name="Li Y."/>
            <person name="Yu H."/>
            <person name="Cui Y."/>
            <person name="Wang N."/>
            <person name="Chen C."/>
            <person name="Wu H."/>
            <person name="Zhao Y."/>
            <person name="Zhang J."/>
            <person name="Li Y."/>
            <person name="Zhou W."/>
            <person name="Zhang B."/>
            <person name="Hu W."/>
            <person name="Eijk M."/>
            <person name="Tang J."/>
            <person name="Witsenboer H."/>
            <person name="Zhao S."/>
            <person name="Li Z."/>
            <person name="Zhang A."/>
            <person name="Wang D."/>
            <person name="Liang C."/>
        </authorList>
    </citation>
    <scope>NUCLEOTIDE SEQUENCE [LARGE SCALE GENOMIC DNA]</scope>
    <source>
        <strain evidence="2">cv. G1812</strain>
    </source>
</reference>
<protein>
    <submittedName>
        <fullName evidence="2">Uncharacterized protein</fullName>
    </submittedName>
</protein>
<evidence type="ECO:0000313" key="3">
    <source>
        <dbReference type="Proteomes" id="UP000015106"/>
    </source>
</evidence>
<dbReference type="EnsemblPlants" id="TuG1812G0200006332.01.T01">
    <property type="protein sequence ID" value="TuG1812G0200006332.01.T01"/>
    <property type="gene ID" value="TuG1812G0200006332.01"/>
</dbReference>
<dbReference type="AlphaFoldDB" id="A0A8R7TPP8"/>
<reference evidence="2" key="3">
    <citation type="submission" date="2022-06" db="UniProtKB">
        <authorList>
            <consortium name="EnsemblPlants"/>
        </authorList>
    </citation>
    <scope>IDENTIFICATION</scope>
</reference>
<organism evidence="2 3">
    <name type="scientific">Triticum urartu</name>
    <name type="common">Red wild einkorn</name>
    <name type="synonym">Crithodium urartu</name>
    <dbReference type="NCBI Taxonomy" id="4572"/>
    <lineage>
        <taxon>Eukaryota</taxon>
        <taxon>Viridiplantae</taxon>
        <taxon>Streptophyta</taxon>
        <taxon>Embryophyta</taxon>
        <taxon>Tracheophyta</taxon>
        <taxon>Spermatophyta</taxon>
        <taxon>Magnoliopsida</taxon>
        <taxon>Liliopsida</taxon>
        <taxon>Poales</taxon>
        <taxon>Poaceae</taxon>
        <taxon>BOP clade</taxon>
        <taxon>Pooideae</taxon>
        <taxon>Triticodae</taxon>
        <taxon>Triticeae</taxon>
        <taxon>Triticinae</taxon>
        <taxon>Triticum</taxon>
    </lineage>
</organism>
<name>A0A8R7TPP8_TRIUA</name>
<reference evidence="3" key="1">
    <citation type="journal article" date="2013" name="Nature">
        <title>Draft genome of the wheat A-genome progenitor Triticum urartu.</title>
        <authorList>
            <person name="Ling H.Q."/>
            <person name="Zhao S."/>
            <person name="Liu D."/>
            <person name="Wang J."/>
            <person name="Sun H."/>
            <person name="Zhang C."/>
            <person name="Fan H."/>
            <person name="Li D."/>
            <person name="Dong L."/>
            <person name="Tao Y."/>
            <person name="Gao C."/>
            <person name="Wu H."/>
            <person name="Li Y."/>
            <person name="Cui Y."/>
            <person name="Guo X."/>
            <person name="Zheng S."/>
            <person name="Wang B."/>
            <person name="Yu K."/>
            <person name="Liang Q."/>
            <person name="Yang W."/>
            <person name="Lou X."/>
            <person name="Chen J."/>
            <person name="Feng M."/>
            <person name="Jian J."/>
            <person name="Zhang X."/>
            <person name="Luo G."/>
            <person name="Jiang Y."/>
            <person name="Liu J."/>
            <person name="Wang Z."/>
            <person name="Sha Y."/>
            <person name="Zhang B."/>
            <person name="Wu H."/>
            <person name="Tang D."/>
            <person name="Shen Q."/>
            <person name="Xue P."/>
            <person name="Zou S."/>
            <person name="Wang X."/>
            <person name="Liu X."/>
            <person name="Wang F."/>
            <person name="Yang Y."/>
            <person name="An X."/>
            <person name="Dong Z."/>
            <person name="Zhang K."/>
            <person name="Zhang X."/>
            <person name="Luo M.C."/>
            <person name="Dvorak J."/>
            <person name="Tong Y."/>
            <person name="Wang J."/>
            <person name="Yang H."/>
            <person name="Li Z."/>
            <person name="Wang D."/>
            <person name="Zhang A."/>
            <person name="Wang J."/>
        </authorList>
    </citation>
    <scope>NUCLEOTIDE SEQUENCE</scope>
    <source>
        <strain evidence="3">cv. G1812</strain>
    </source>
</reference>
<proteinExistence type="predicted"/>
<keyword evidence="3" id="KW-1185">Reference proteome</keyword>